<evidence type="ECO:0000256" key="1">
    <source>
        <dbReference type="SAM" id="MobiDB-lite"/>
    </source>
</evidence>
<accession>A0ABR1ANT9</accession>
<gene>
    <name evidence="2" type="ORF">RUM44_011011</name>
</gene>
<keyword evidence="3" id="KW-1185">Reference proteome</keyword>
<evidence type="ECO:0000313" key="3">
    <source>
        <dbReference type="Proteomes" id="UP001359485"/>
    </source>
</evidence>
<dbReference type="EMBL" id="JAWJWF010000046">
    <property type="protein sequence ID" value="KAK6624153.1"/>
    <property type="molecule type" value="Genomic_DNA"/>
</dbReference>
<feature type="region of interest" description="Disordered" evidence="1">
    <location>
        <begin position="1"/>
        <end position="35"/>
    </location>
</feature>
<sequence>MATQNEENQPNQPQPQLNHQPSQSKTSQPTDPPKVVRAPQLDLWTHGFRVVRAITYRPGRKAAHATWRTIPSARSVSVCPAEPELLYSIGAYHSAESEPWWTVDPALVMKWTREMGRLQHLYMMREYPSPSDWQHKTIVMTSLYDNVKDGTRTSLE</sequence>
<protein>
    <submittedName>
        <fullName evidence="2">Uncharacterized protein</fullName>
    </submittedName>
</protein>
<evidence type="ECO:0000313" key="2">
    <source>
        <dbReference type="EMBL" id="KAK6624153.1"/>
    </source>
</evidence>
<dbReference type="Proteomes" id="UP001359485">
    <property type="component" value="Unassembled WGS sequence"/>
</dbReference>
<feature type="compositionally biased region" description="Low complexity" evidence="1">
    <location>
        <begin position="1"/>
        <end position="24"/>
    </location>
</feature>
<comment type="caution">
    <text evidence="2">The sequence shown here is derived from an EMBL/GenBank/DDBJ whole genome shotgun (WGS) entry which is preliminary data.</text>
</comment>
<proteinExistence type="predicted"/>
<organism evidence="2 3">
    <name type="scientific">Polyplax serrata</name>
    <name type="common">Common mouse louse</name>
    <dbReference type="NCBI Taxonomy" id="468196"/>
    <lineage>
        <taxon>Eukaryota</taxon>
        <taxon>Metazoa</taxon>
        <taxon>Ecdysozoa</taxon>
        <taxon>Arthropoda</taxon>
        <taxon>Hexapoda</taxon>
        <taxon>Insecta</taxon>
        <taxon>Pterygota</taxon>
        <taxon>Neoptera</taxon>
        <taxon>Paraneoptera</taxon>
        <taxon>Psocodea</taxon>
        <taxon>Troctomorpha</taxon>
        <taxon>Phthiraptera</taxon>
        <taxon>Anoplura</taxon>
        <taxon>Polyplacidae</taxon>
        <taxon>Polyplax</taxon>
    </lineage>
</organism>
<reference evidence="2 3" key="1">
    <citation type="submission" date="2023-09" db="EMBL/GenBank/DDBJ databases">
        <title>Genomes of two closely related lineages of the louse Polyplax serrata with different host specificities.</title>
        <authorList>
            <person name="Martinu J."/>
            <person name="Tarabai H."/>
            <person name="Stefka J."/>
            <person name="Hypsa V."/>
        </authorList>
    </citation>
    <scope>NUCLEOTIDE SEQUENCE [LARGE SCALE GENOMIC DNA]</scope>
    <source>
        <strain evidence="2">98ZLc_SE</strain>
    </source>
</reference>
<name>A0ABR1ANT9_POLSC</name>